<dbReference type="CDD" id="cd02573">
    <property type="entry name" value="PseudoU_synth_EcTruB"/>
    <property type="match status" value="1"/>
</dbReference>
<accession>A0A5R9L418</accession>
<comment type="caution">
    <text evidence="7">The sequence shown here is derived from an EMBL/GenBank/DDBJ whole genome shotgun (WGS) entry which is preliminary data.</text>
</comment>
<dbReference type="Proteomes" id="UP000306402">
    <property type="component" value="Unassembled WGS sequence"/>
</dbReference>
<dbReference type="GO" id="GO:0003723">
    <property type="term" value="F:RNA binding"/>
    <property type="evidence" value="ECO:0007669"/>
    <property type="project" value="InterPro"/>
</dbReference>
<dbReference type="InterPro" id="IPR014780">
    <property type="entry name" value="tRNA_psdUridine_synth_TruB"/>
</dbReference>
<keyword evidence="3 5" id="KW-0819">tRNA processing</keyword>
<dbReference type="EMBL" id="VCEJ01000002">
    <property type="protein sequence ID" value="TLV03158.1"/>
    <property type="molecule type" value="Genomic_DNA"/>
</dbReference>
<dbReference type="EC" id="5.4.99.25" evidence="5"/>
<dbReference type="GO" id="GO:0031119">
    <property type="term" value="P:tRNA pseudouridine synthesis"/>
    <property type="evidence" value="ECO:0007669"/>
    <property type="project" value="UniProtKB-UniRule"/>
</dbReference>
<comment type="similarity">
    <text evidence="2 5">Belongs to the pseudouridine synthase TruB family. Type 1 subfamily.</text>
</comment>
<gene>
    <name evidence="5 7" type="primary">truB</name>
    <name evidence="7" type="ORF">FEN17_05965</name>
</gene>
<dbReference type="AlphaFoldDB" id="A0A5R9L418"/>
<reference evidence="7 8" key="1">
    <citation type="submission" date="2019-05" db="EMBL/GenBank/DDBJ databases">
        <authorList>
            <person name="Qu J.-H."/>
        </authorList>
    </citation>
    <scope>NUCLEOTIDE SEQUENCE [LARGE SCALE GENOMIC DNA]</scope>
    <source>
        <strain evidence="7 8">T17</strain>
    </source>
</reference>
<dbReference type="PANTHER" id="PTHR13767:SF2">
    <property type="entry name" value="PSEUDOURIDYLATE SYNTHASE TRUB1"/>
    <property type="match status" value="1"/>
</dbReference>
<name>A0A5R9L418_9BACT</name>
<keyword evidence="4 5" id="KW-0413">Isomerase</keyword>
<dbReference type="OrthoDB" id="9802309at2"/>
<dbReference type="InterPro" id="IPR002501">
    <property type="entry name" value="PsdUridine_synth_N"/>
</dbReference>
<sequence>MNHDTNIPDEGEVILIDKPLTWTSFDVANKLKRACKFKKIGHAGTLDPLATGLLILCTGKKTKQIDTYQAQEKEYTGTFVLGKTTPSVDLETEFDAGYPTEHITQEVLENARLKLTGPIEQVPPIYSAVRVDGERLYKKARRGEVAEIKKRNVEVSLFEIDTTHFPSIDFRIICSKGTYIRSMVRDFGELVGSGAYLSVLCRTRIGAFELKNAWNLTDFIHQKRVALQLEVDE</sequence>
<dbReference type="Gene3D" id="3.30.2350.10">
    <property type="entry name" value="Pseudouridine synthase"/>
    <property type="match status" value="1"/>
</dbReference>
<dbReference type="Pfam" id="PF01509">
    <property type="entry name" value="TruB_N"/>
    <property type="match status" value="1"/>
</dbReference>
<protein>
    <recommendedName>
        <fullName evidence="5">tRNA pseudouridine synthase B</fullName>
        <ecNumber evidence="5">5.4.99.25</ecNumber>
    </recommendedName>
    <alternativeName>
        <fullName evidence="5">tRNA pseudouridine(55) synthase</fullName>
        <shortName evidence="5">Psi55 synthase</shortName>
    </alternativeName>
    <alternativeName>
        <fullName evidence="5">tRNA pseudouridylate synthase</fullName>
    </alternativeName>
    <alternativeName>
        <fullName evidence="5">tRNA-uridine isomerase</fullName>
    </alternativeName>
</protein>
<dbReference type="PANTHER" id="PTHR13767">
    <property type="entry name" value="TRNA-PSEUDOURIDINE SYNTHASE"/>
    <property type="match status" value="1"/>
</dbReference>
<feature type="domain" description="Pseudouridine synthase II N-terminal" evidence="6">
    <location>
        <begin position="32"/>
        <end position="180"/>
    </location>
</feature>
<dbReference type="GO" id="GO:0160148">
    <property type="term" value="F:tRNA pseudouridine(55) synthase activity"/>
    <property type="evidence" value="ECO:0007669"/>
    <property type="project" value="UniProtKB-EC"/>
</dbReference>
<evidence type="ECO:0000313" key="8">
    <source>
        <dbReference type="Proteomes" id="UP000306402"/>
    </source>
</evidence>
<evidence type="ECO:0000256" key="4">
    <source>
        <dbReference type="ARBA" id="ARBA00023235"/>
    </source>
</evidence>
<evidence type="ECO:0000313" key="7">
    <source>
        <dbReference type="EMBL" id="TLV03158.1"/>
    </source>
</evidence>
<dbReference type="SUPFAM" id="SSF55120">
    <property type="entry name" value="Pseudouridine synthase"/>
    <property type="match status" value="1"/>
</dbReference>
<dbReference type="NCBIfam" id="TIGR00431">
    <property type="entry name" value="TruB"/>
    <property type="match status" value="1"/>
</dbReference>
<evidence type="ECO:0000256" key="2">
    <source>
        <dbReference type="ARBA" id="ARBA00005642"/>
    </source>
</evidence>
<dbReference type="InterPro" id="IPR020103">
    <property type="entry name" value="PsdUridine_synth_cat_dom_sf"/>
</dbReference>
<evidence type="ECO:0000256" key="5">
    <source>
        <dbReference type="HAMAP-Rule" id="MF_01080"/>
    </source>
</evidence>
<comment type="function">
    <text evidence="5">Responsible for synthesis of pseudouridine from uracil-55 in the psi GC loop of transfer RNAs.</text>
</comment>
<evidence type="ECO:0000259" key="6">
    <source>
        <dbReference type="Pfam" id="PF01509"/>
    </source>
</evidence>
<dbReference type="HAMAP" id="MF_01080">
    <property type="entry name" value="TruB_bact"/>
    <property type="match status" value="1"/>
</dbReference>
<dbReference type="RefSeq" id="WP_138364365.1">
    <property type="nucleotide sequence ID" value="NZ_VCEJ01000002.1"/>
</dbReference>
<evidence type="ECO:0000256" key="1">
    <source>
        <dbReference type="ARBA" id="ARBA00000385"/>
    </source>
</evidence>
<evidence type="ECO:0000256" key="3">
    <source>
        <dbReference type="ARBA" id="ARBA00022694"/>
    </source>
</evidence>
<feature type="active site" description="Nucleophile" evidence="5">
    <location>
        <position position="47"/>
    </location>
</feature>
<comment type="catalytic activity">
    <reaction evidence="1 5">
        <text>uridine(55) in tRNA = pseudouridine(55) in tRNA</text>
        <dbReference type="Rhea" id="RHEA:42532"/>
        <dbReference type="Rhea" id="RHEA-COMP:10101"/>
        <dbReference type="Rhea" id="RHEA-COMP:10102"/>
        <dbReference type="ChEBI" id="CHEBI:65314"/>
        <dbReference type="ChEBI" id="CHEBI:65315"/>
        <dbReference type="EC" id="5.4.99.25"/>
    </reaction>
</comment>
<organism evidence="7 8">
    <name type="scientific">Dyadobacter luticola</name>
    <dbReference type="NCBI Taxonomy" id="1979387"/>
    <lineage>
        <taxon>Bacteria</taxon>
        <taxon>Pseudomonadati</taxon>
        <taxon>Bacteroidota</taxon>
        <taxon>Cytophagia</taxon>
        <taxon>Cytophagales</taxon>
        <taxon>Spirosomataceae</taxon>
        <taxon>Dyadobacter</taxon>
    </lineage>
</organism>
<proteinExistence type="inferred from homology"/>
<dbReference type="GO" id="GO:1990481">
    <property type="term" value="P:mRNA pseudouridine synthesis"/>
    <property type="evidence" value="ECO:0007669"/>
    <property type="project" value="TreeGrafter"/>
</dbReference>
<keyword evidence="8" id="KW-1185">Reference proteome</keyword>